<gene>
    <name evidence="11" type="primary">LOC116945576</name>
</gene>
<evidence type="ECO:0000256" key="3">
    <source>
        <dbReference type="ARBA" id="ARBA00022536"/>
    </source>
</evidence>
<dbReference type="AlphaFoldDB" id="A0AAJ7WZM1"/>
<dbReference type="SUPFAM" id="SSF57184">
    <property type="entry name" value="Growth factor receptor domain"/>
    <property type="match status" value="1"/>
</dbReference>
<dbReference type="CDD" id="cd00041">
    <property type="entry name" value="CUB"/>
    <property type="match status" value="1"/>
</dbReference>
<dbReference type="FunFam" id="2.60.120.290:FF:000005">
    <property type="entry name" value="Procollagen C-endopeptidase enhancer 1"/>
    <property type="match status" value="1"/>
</dbReference>
<evidence type="ECO:0000313" key="11">
    <source>
        <dbReference type="RefSeq" id="XP_032815901.1"/>
    </source>
</evidence>
<dbReference type="PANTHER" id="PTHR24251">
    <property type="entry name" value="OVOCHYMASE-RELATED"/>
    <property type="match status" value="1"/>
</dbReference>
<dbReference type="InterPro" id="IPR000152">
    <property type="entry name" value="EGF-type_Asp/Asn_hydroxyl_site"/>
</dbReference>
<reference evidence="11" key="1">
    <citation type="submission" date="2025-08" db="UniProtKB">
        <authorList>
            <consortium name="RefSeq"/>
        </authorList>
    </citation>
    <scope>IDENTIFICATION</scope>
    <source>
        <tissue evidence="11">Sperm</tissue>
    </source>
</reference>
<dbReference type="Pfam" id="PF14670">
    <property type="entry name" value="FXa_inhibition"/>
    <property type="match status" value="2"/>
</dbReference>
<dbReference type="Pfam" id="PF12662">
    <property type="entry name" value="cEGF"/>
    <property type="match status" value="1"/>
</dbReference>
<evidence type="ECO:0000256" key="7">
    <source>
        <dbReference type="ARBA" id="ARBA00023180"/>
    </source>
</evidence>
<keyword evidence="5" id="KW-0677">Repeat</keyword>
<dbReference type="SUPFAM" id="SSF49854">
    <property type="entry name" value="Spermadhesin, CUB domain"/>
    <property type="match status" value="2"/>
</dbReference>
<dbReference type="PROSITE" id="PS01186">
    <property type="entry name" value="EGF_2"/>
    <property type="match status" value="2"/>
</dbReference>
<evidence type="ECO:0000256" key="6">
    <source>
        <dbReference type="ARBA" id="ARBA00023157"/>
    </source>
</evidence>
<feature type="domain" description="CUB" evidence="9">
    <location>
        <begin position="112"/>
        <end position="336"/>
    </location>
</feature>
<evidence type="ECO:0000256" key="8">
    <source>
        <dbReference type="PROSITE-ProRule" id="PRU00059"/>
    </source>
</evidence>
<dbReference type="InterPro" id="IPR000742">
    <property type="entry name" value="EGF"/>
</dbReference>
<dbReference type="PROSITE" id="PS00010">
    <property type="entry name" value="ASX_HYDROXYL"/>
    <property type="match status" value="1"/>
</dbReference>
<comment type="caution">
    <text evidence="8">Lacks conserved residue(s) required for the propagation of feature annotation.</text>
</comment>
<evidence type="ECO:0000313" key="10">
    <source>
        <dbReference type="Proteomes" id="UP001318040"/>
    </source>
</evidence>
<comment type="subcellular location">
    <subcellularLocation>
        <location evidence="1">Secreted</location>
    </subcellularLocation>
</comment>
<feature type="disulfide bond" evidence="8">
    <location>
        <begin position="112"/>
        <end position="139"/>
    </location>
</feature>
<accession>A0AAJ7WZM1</accession>
<dbReference type="FunFam" id="2.10.25.10:FF:000014">
    <property type="entry name" value="Latent-transforming growth factor beta-binding protein 3"/>
    <property type="match status" value="1"/>
</dbReference>
<dbReference type="RefSeq" id="XP_032815901.1">
    <property type="nucleotide sequence ID" value="XM_032960010.1"/>
</dbReference>
<keyword evidence="10" id="KW-1185">Reference proteome</keyword>
<dbReference type="InterPro" id="IPR001881">
    <property type="entry name" value="EGF-like_Ca-bd_dom"/>
</dbReference>
<dbReference type="GO" id="GO:0005509">
    <property type="term" value="F:calcium ion binding"/>
    <property type="evidence" value="ECO:0007669"/>
    <property type="project" value="InterPro"/>
</dbReference>
<dbReference type="InterPro" id="IPR026823">
    <property type="entry name" value="cEGF"/>
</dbReference>
<dbReference type="SMART" id="SM00181">
    <property type="entry name" value="EGF"/>
    <property type="match status" value="3"/>
</dbReference>
<evidence type="ECO:0000256" key="4">
    <source>
        <dbReference type="ARBA" id="ARBA00022729"/>
    </source>
</evidence>
<dbReference type="SMART" id="SM00042">
    <property type="entry name" value="CUB"/>
    <property type="match status" value="2"/>
</dbReference>
<dbReference type="SMART" id="SM00179">
    <property type="entry name" value="EGF_CA"/>
    <property type="match status" value="3"/>
</dbReference>
<sequence>MTCRNSAGSYACACDPGFSLQTDNSTCADLNECNAANGGCAEFCTNTYGSYHCSCKPGSELEANNRLCKDIDECAVNNGGCGQNCKNTAGSFECSCNPGYAMMFNSVTCLPCGGNYSALEGSLSSPGYPYVGFGTSEPCVWNISAPDGYNRVNLTCLSVRFNDVGTCDVGSLTVTSLPSSTRTWCSTPASSFFGGKSMLLEYFNNATGPDTGFHCHYAAAYKKTLIMTPARANVVSPNDAAGFYVNNANHTYIVQAPSTSRICLEFLSFSLESTSDCSKDYVAVYDGELVTAPQIGKFCGSSIPAKVNSSANGMVISFISDGDTVDRGFSGIYTAKSALNFVC</sequence>
<evidence type="ECO:0000256" key="1">
    <source>
        <dbReference type="ARBA" id="ARBA00004613"/>
    </source>
</evidence>
<dbReference type="PROSITE" id="PS01180">
    <property type="entry name" value="CUB"/>
    <property type="match status" value="1"/>
</dbReference>
<dbReference type="InterPro" id="IPR035914">
    <property type="entry name" value="Sperma_CUB_dom_sf"/>
</dbReference>
<evidence type="ECO:0000256" key="5">
    <source>
        <dbReference type="ARBA" id="ARBA00022737"/>
    </source>
</evidence>
<dbReference type="KEGG" id="pmrn:116945576"/>
<protein>
    <submittedName>
        <fullName evidence="11">Tolloid-like protein 2</fullName>
    </submittedName>
</protein>
<dbReference type="Gene3D" id="2.10.25.10">
    <property type="entry name" value="Laminin"/>
    <property type="match status" value="3"/>
</dbReference>
<keyword evidence="7" id="KW-0325">Glycoprotein</keyword>
<name>A0AAJ7WZM1_PETMA</name>
<evidence type="ECO:0000256" key="2">
    <source>
        <dbReference type="ARBA" id="ARBA00022525"/>
    </source>
</evidence>
<keyword evidence="3" id="KW-0245">EGF-like domain</keyword>
<dbReference type="InterPro" id="IPR009030">
    <property type="entry name" value="Growth_fac_rcpt_cys_sf"/>
</dbReference>
<dbReference type="PANTHER" id="PTHR24251:SF40">
    <property type="entry name" value="CUB DOMAIN-CONTAINING PROTEIN"/>
    <property type="match status" value="1"/>
</dbReference>
<keyword evidence="2" id="KW-0964">Secreted</keyword>
<dbReference type="InterPro" id="IPR000859">
    <property type="entry name" value="CUB_dom"/>
</dbReference>
<organism evidence="10 11">
    <name type="scientific">Petromyzon marinus</name>
    <name type="common">Sea lamprey</name>
    <dbReference type="NCBI Taxonomy" id="7757"/>
    <lineage>
        <taxon>Eukaryota</taxon>
        <taxon>Metazoa</taxon>
        <taxon>Chordata</taxon>
        <taxon>Craniata</taxon>
        <taxon>Vertebrata</taxon>
        <taxon>Cyclostomata</taxon>
        <taxon>Hyperoartia</taxon>
        <taxon>Petromyzontiformes</taxon>
        <taxon>Petromyzontidae</taxon>
        <taxon>Petromyzon</taxon>
    </lineage>
</organism>
<dbReference type="GO" id="GO:0005576">
    <property type="term" value="C:extracellular region"/>
    <property type="evidence" value="ECO:0007669"/>
    <property type="project" value="UniProtKB-SubCell"/>
</dbReference>
<dbReference type="Pfam" id="PF00431">
    <property type="entry name" value="CUB"/>
    <property type="match status" value="2"/>
</dbReference>
<keyword evidence="4" id="KW-0732">Signal</keyword>
<dbReference type="Proteomes" id="UP001318040">
    <property type="component" value="Chromosome 24"/>
</dbReference>
<proteinExistence type="predicted"/>
<dbReference type="Gene3D" id="2.60.120.290">
    <property type="entry name" value="Spermadhesin, CUB domain"/>
    <property type="match status" value="2"/>
</dbReference>
<dbReference type="PROSITE" id="PS01187">
    <property type="entry name" value="EGF_CA"/>
    <property type="match status" value="1"/>
</dbReference>
<evidence type="ECO:0000259" key="9">
    <source>
        <dbReference type="PROSITE" id="PS01180"/>
    </source>
</evidence>
<dbReference type="InterPro" id="IPR018097">
    <property type="entry name" value="EGF_Ca-bd_CS"/>
</dbReference>
<keyword evidence="6 8" id="KW-1015">Disulfide bond</keyword>